<comment type="caution">
    <text evidence="2">The sequence shown here is derived from an EMBL/GenBank/DDBJ whole genome shotgun (WGS) entry which is preliminary data.</text>
</comment>
<evidence type="ECO:0000313" key="2">
    <source>
        <dbReference type="EMBL" id="MFC6871437.1"/>
    </source>
</evidence>
<dbReference type="RefSeq" id="WP_345391015.1">
    <property type="nucleotide sequence ID" value="NZ_BAABLA010000007.1"/>
</dbReference>
<name>A0ABW2C825_9PSEU</name>
<evidence type="ECO:0000313" key="3">
    <source>
        <dbReference type="Proteomes" id="UP001596337"/>
    </source>
</evidence>
<evidence type="ECO:0000256" key="1">
    <source>
        <dbReference type="SAM" id="Phobius"/>
    </source>
</evidence>
<sequence length="83" mass="8889">MTKQKRPHNPYLSLIGAIGAFFLAVGVIGTVVNAASGGHLTMSPALWIGLIFGTLWLMISAIVYPLADLVKDQAHETSRTRSP</sequence>
<keyword evidence="1" id="KW-1133">Transmembrane helix</keyword>
<feature type="transmembrane region" description="Helical" evidence="1">
    <location>
        <begin position="44"/>
        <end position="67"/>
    </location>
</feature>
<dbReference type="Proteomes" id="UP001596337">
    <property type="component" value="Unassembled WGS sequence"/>
</dbReference>
<keyword evidence="3" id="KW-1185">Reference proteome</keyword>
<organism evidence="2 3">
    <name type="scientific">Haloechinothrix salitolerans</name>
    <dbReference type="NCBI Taxonomy" id="926830"/>
    <lineage>
        <taxon>Bacteria</taxon>
        <taxon>Bacillati</taxon>
        <taxon>Actinomycetota</taxon>
        <taxon>Actinomycetes</taxon>
        <taxon>Pseudonocardiales</taxon>
        <taxon>Pseudonocardiaceae</taxon>
        <taxon>Haloechinothrix</taxon>
    </lineage>
</organism>
<gene>
    <name evidence="2" type="ORF">ACFQGD_30375</name>
</gene>
<reference evidence="3" key="1">
    <citation type="journal article" date="2019" name="Int. J. Syst. Evol. Microbiol.">
        <title>The Global Catalogue of Microorganisms (GCM) 10K type strain sequencing project: providing services to taxonomists for standard genome sequencing and annotation.</title>
        <authorList>
            <consortium name="The Broad Institute Genomics Platform"/>
            <consortium name="The Broad Institute Genome Sequencing Center for Infectious Disease"/>
            <person name="Wu L."/>
            <person name="Ma J."/>
        </authorList>
    </citation>
    <scope>NUCLEOTIDE SEQUENCE [LARGE SCALE GENOMIC DNA]</scope>
    <source>
        <strain evidence="3">KCTC 32255</strain>
    </source>
</reference>
<proteinExistence type="predicted"/>
<dbReference type="EMBL" id="JBHSXX010000001">
    <property type="protein sequence ID" value="MFC6871437.1"/>
    <property type="molecule type" value="Genomic_DNA"/>
</dbReference>
<accession>A0ABW2C825</accession>
<keyword evidence="1" id="KW-0812">Transmembrane</keyword>
<keyword evidence="1" id="KW-0472">Membrane</keyword>
<protein>
    <submittedName>
        <fullName evidence="2">Uncharacterized protein</fullName>
    </submittedName>
</protein>
<feature type="transmembrane region" description="Helical" evidence="1">
    <location>
        <begin position="12"/>
        <end position="32"/>
    </location>
</feature>